<organism evidence="1">
    <name type="scientific">Timema poppense</name>
    <name type="common">Walking stick</name>
    <dbReference type="NCBI Taxonomy" id="170557"/>
    <lineage>
        <taxon>Eukaryota</taxon>
        <taxon>Metazoa</taxon>
        <taxon>Ecdysozoa</taxon>
        <taxon>Arthropoda</taxon>
        <taxon>Hexapoda</taxon>
        <taxon>Insecta</taxon>
        <taxon>Pterygota</taxon>
        <taxon>Neoptera</taxon>
        <taxon>Polyneoptera</taxon>
        <taxon>Phasmatodea</taxon>
        <taxon>Timematodea</taxon>
        <taxon>Timematoidea</taxon>
        <taxon>Timematidae</taxon>
        <taxon>Timema</taxon>
    </lineage>
</organism>
<sequence length="318" mass="34501">MSFHSGRKQCARAGMFVDKTSHTQTEKRGTFAVFHPLRECQEETPLAPTDIVQPVVPDSPEQLGLFSEDGIHLEDTNWFNACVRAPPPESSEVDVGSVPDHLIEVVGALPPATVFSLVGPVAGHGKAVSDMPDVWGELDAIYHLIYNQVGAPLYTHPPRSTSLEEQGHDLFLSRLVCPPTCRPGKPIARVSDLNIYSCLNSSCWAAMLVPGKAQVAKVTTYSCPDLPCLSANLAPGKTNAPSFMCTIYSCLDDTPNCRHPGAKVAKEEGVSRQGNHLSHSTTDSHSVRLVWLAMLTVSEGVRMVVTCGKKQDLVLHKR</sequence>
<evidence type="ECO:0000313" key="1">
    <source>
        <dbReference type="EMBL" id="CAD7409990.1"/>
    </source>
</evidence>
<dbReference type="AlphaFoldDB" id="A0A7R9H8G9"/>
<gene>
    <name evidence="1" type="ORF">TPSB3V08_LOCUS7131</name>
</gene>
<name>A0A7R9H8G9_TIMPO</name>
<accession>A0A7R9H8G9</accession>
<dbReference type="EMBL" id="OD004459">
    <property type="protein sequence ID" value="CAD7409990.1"/>
    <property type="molecule type" value="Genomic_DNA"/>
</dbReference>
<proteinExistence type="predicted"/>
<reference evidence="1" key="1">
    <citation type="submission" date="2020-11" db="EMBL/GenBank/DDBJ databases">
        <authorList>
            <person name="Tran Van P."/>
        </authorList>
    </citation>
    <scope>NUCLEOTIDE SEQUENCE</scope>
</reference>
<protein>
    <submittedName>
        <fullName evidence="1">Uncharacterized protein</fullName>
    </submittedName>
</protein>